<keyword evidence="2" id="KW-1185">Reference proteome</keyword>
<proteinExistence type="predicted"/>
<dbReference type="Proteomes" id="UP001607302">
    <property type="component" value="Unassembled WGS sequence"/>
</dbReference>
<reference evidence="1 2" key="1">
    <citation type="journal article" date="2024" name="Ann. Entomol. Soc. Am.">
        <title>Genomic analyses of the southern and eastern yellowjacket wasps (Hymenoptera: Vespidae) reveal evolutionary signatures of social life.</title>
        <authorList>
            <person name="Catto M.A."/>
            <person name="Caine P.B."/>
            <person name="Orr S.E."/>
            <person name="Hunt B.G."/>
            <person name="Goodisman M.A.D."/>
        </authorList>
    </citation>
    <scope>NUCLEOTIDE SEQUENCE [LARGE SCALE GENOMIC DNA]</scope>
    <source>
        <strain evidence="1">233</strain>
        <tissue evidence="1">Head and thorax</tissue>
    </source>
</reference>
<gene>
    <name evidence="1" type="ORF">V1478_012540</name>
</gene>
<evidence type="ECO:0000313" key="1">
    <source>
        <dbReference type="EMBL" id="KAL2718664.1"/>
    </source>
</evidence>
<protein>
    <submittedName>
        <fullName evidence="1">Uncharacterized protein</fullName>
    </submittedName>
</protein>
<evidence type="ECO:0000313" key="2">
    <source>
        <dbReference type="Proteomes" id="UP001607302"/>
    </source>
</evidence>
<dbReference type="AlphaFoldDB" id="A0ABD2ADF4"/>
<name>A0ABD2ADF4_VESSQ</name>
<organism evidence="1 2">
    <name type="scientific">Vespula squamosa</name>
    <name type="common">Southern yellow jacket</name>
    <name type="synonym">Wasp</name>
    <dbReference type="NCBI Taxonomy" id="30214"/>
    <lineage>
        <taxon>Eukaryota</taxon>
        <taxon>Metazoa</taxon>
        <taxon>Ecdysozoa</taxon>
        <taxon>Arthropoda</taxon>
        <taxon>Hexapoda</taxon>
        <taxon>Insecta</taxon>
        <taxon>Pterygota</taxon>
        <taxon>Neoptera</taxon>
        <taxon>Endopterygota</taxon>
        <taxon>Hymenoptera</taxon>
        <taxon>Apocrita</taxon>
        <taxon>Aculeata</taxon>
        <taxon>Vespoidea</taxon>
        <taxon>Vespidae</taxon>
        <taxon>Vespinae</taxon>
        <taxon>Vespula</taxon>
    </lineage>
</organism>
<comment type="caution">
    <text evidence="1">The sequence shown here is derived from an EMBL/GenBank/DDBJ whole genome shotgun (WGS) entry which is preliminary data.</text>
</comment>
<dbReference type="EMBL" id="JAUDFV010000152">
    <property type="protein sequence ID" value="KAL2718664.1"/>
    <property type="molecule type" value="Genomic_DNA"/>
</dbReference>
<accession>A0ABD2ADF4</accession>
<sequence>MRIVSLYAHVSSPQNGSMLEIAQPAGEYESASLSRWNHETFRARASGLIAVSATADVEACTVCHAAC</sequence>